<name>A0A1Q6R2T8_9FIRM</name>
<reference evidence="1 2" key="1">
    <citation type="journal article" date="2016" name="Nat. Biotechnol.">
        <title>Measurement of bacterial replication rates in microbial communities.</title>
        <authorList>
            <person name="Brown C.T."/>
            <person name="Olm M.R."/>
            <person name="Thomas B.C."/>
            <person name="Banfield J.F."/>
        </authorList>
    </citation>
    <scope>NUCLEOTIDE SEQUENCE [LARGE SCALE GENOMIC DNA]</scope>
    <source>
        <strain evidence="1">46_33</strain>
    </source>
</reference>
<dbReference type="STRING" id="626940.BHW43_09050"/>
<sequence length="85" mass="10183">MSVENYMNRTFRDDTDPNRREQLRANMNVINEYAVKGIELLYNKFSNCHDKQILCDQLYEFVNSFAVDIGEKKEEQLIDFHPDFD</sequence>
<dbReference type="EMBL" id="MNTG01000042">
    <property type="protein sequence ID" value="OLA36682.1"/>
    <property type="molecule type" value="Genomic_DNA"/>
</dbReference>
<evidence type="ECO:0000313" key="1">
    <source>
        <dbReference type="EMBL" id="OLA36682.1"/>
    </source>
</evidence>
<protein>
    <submittedName>
        <fullName evidence="1">Uncharacterized protein</fullName>
    </submittedName>
</protein>
<accession>A0A1Q6R2T8</accession>
<evidence type="ECO:0000313" key="2">
    <source>
        <dbReference type="Proteomes" id="UP000186777"/>
    </source>
</evidence>
<organism evidence="1 2">
    <name type="scientific">Phascolarctobacterium succinatutens</name>
    <dbReference type="NCBI Taxonomy" id="626940"/>
    <lineage>
        <taxon>Bacteria</taxon>
        <taxon>Bacillati</taxon>
        <taxon>Bacillota</taxon>
        <taxon>Negativicutes</taxon>
        <taxon>Acidaminococcales</taxon>
        <taxon>Acidaminococcaceae</taxon>
        <taxon>Phascolarctobacterium</taxon>
    </lineage>
</organism>
<proteinExistence type="predicted"/>
<gene>
    <name evidence="1" type="ORF">BHW43_09050</name>
</gene>
<dbReference type="AlphaFoldDB" id="A0A1Q6R2T8"/>
<comment type="caution">
    <text evidence="1">The sequence shown here is derived from an EMBL/GenBank/DDBJ whole genome shotgun (WGS) entry which is preliminary data.</text>
</comment>
<dbReference type="Proteomes" id="UP000186777">
    <property type="component" value="Unassembled WGS sequence"/>
</dbReference>